<dbReference type="InterPro" id="IPR013166">
    <property type="entry name" value="Citrate_lyase_ligase_C"/>
</dbReference>
<name>A0A133Y8Y1_9FIRM</name>
<protein>
    <recommendedName>
        <fullName evidence="3">[Citrate [pro-3S]-lyase] ligase</fullName>
        <ecNumber evidence="3">6.2.1.22</ecNumber>
    </recommendedName>
</protein>
<evidence type="ECO:0000256" key="3">
    <source>
        <dbReference type="PIRNR" id="PIRNR005751"/>
    </source>
</evidence>
<evidence type="ECO:0000256" key="2">
    <source>
        <dbReference type="ARBA" id="ARBA00022840"/>
    </source>
</evidence>
<dbReference type="RefSeq" id="WP_066714626.1">
    <property type="nucleotide sequence ID" value="NZ_CP118869.1"/>
</dbReference>
<evidence type="ECO:0000259" key="4">
    <source>
        <dbReference type="PROSITE" id="PS51186"/>
    </source>
</evidence>
<dbReference type="PATRIC" id="fig|1497955.3.peg.1100"/>
<comment type="catalytic activity">
    <reaction evidence="3">
        <text>holo-[citrate lyase ACP] + acetate + ATP = acetyl-[citrate lyase ACP] + AMP + diphosphate</text>
        <dbReference type="Rhea" id="RHEA:23788"/>
        <dbReference type="Rhea" id="RHEA-COMP:10158"/>
        <dbReference type="Rhea" id="RHEA-COMP:13710"/>
        <dbReference type="ChEBI" id="CHEBI:30089"/>
        <dbReference type="ChEBI" id="CHEBI:30616"/>
        <dbReference type="ChEBI" id="CHEBI:33019"/>
        <dbReference type="ChEBI" id="CHEBI:82683"/>
        <dbReference type="ChEBI" id="CHEBI:137976"/>
        <dbReference type="ChEBI" id="CHEBI:456215"/>
        <dbReference type="EC" id="6.2.1.22"/>
    </reaction>
</comment>
<dbReference type="GO" id="GO:0008771">
    <property type="term" value="F:[citrate (pro-3S)-lyase] ligase activity"/>
    <property type="evidence" value="ECO:0007669"/>
    <property type="project" value="UniProtKB-EC"/>
</dbReference>
<dbReference type="PIRSF" id="PIRSF005751">
    <property type="entry name" value="Acet_citr_lig"/>
    <property type="match status" value="1"/>
</dbReference>
<evidence type="ECO:0000313" key="5">
    <source>
        <dbReference type="EMBL" id="KXB39587.1"/>
    </source>
</evidence>
<dbReference type="PANTHER" id="PTHR40599:SF1">
    <property type="entry name" value="[CITRATE [PRO-3S]-LYASE] LIGASE"/>
    <property type="match status" value="1"/>
</dbReference>
<dbReference type="SUPFAM" id="SSF55729">
    <property type="entry name" value="Acyl-CoA N-acyltransferases (Nat)"/>
    <property type="match status" value="1"/>
</dbReference>
<dbReference type="InterPro" id="IPR005216">
    <property type="entry name" value="Citrate_lyase_ligase"/>
</dbReference>
<dbReference type="PANTHER" id="PTHR40599">
    <property type="entry name" value="[CITRATE [PRO-3S]-LYASE] LIGASE"/>
    <property type="match status" value="1"/>
</dbReference>
<comment type="function">
    <text evidence="3">Acetylation of prosthetic group (2-(5''-phosphoribosyl)-3'-dephosphocoenzyme-A) of the gamma subunit of citrate lyase.</text>
</comment>
<organism evidence="5 6">
    <name type="scientific">Amygdalobacter nucleatus</name>
    <dbReference type="NCBI Taxonomy" id="3029274"/>
    <lineage>
        <taxon>Bacteria</taxon>
        <taxon>Bacillati</taxon>
        <taxon>Bacillota</taxon>
        <taxon>Clostridia</taxon>
        <taxon>Eubacteriales</taxon>
        <taxon>Oscillospiraceae</taxon>
        <taxon>Amygdalobacter</taxon>
    </lineage>
</organism>
<keyword evidence="2 3" id="KW-0067">ATP-binding</keyword>
<dbReference type="NCBIfam" id="TIGR00125">
    <property type="entry name" value="cyt_tran_rel"/>
    <property type="match status" value="1"/>
</dbReference>
<dbReference type="AlphaFoldDB" id="A0A133Y8Y1"/>
<dbReference type="Pfam" id="PF08218">
    <property type="entry name" value="Citrate_ly_lig"/>
    <property type="match status" value="1"/>
</dbReference>
<keyword evidence="5" id="KW-0456">Lyase</keyword>
<dbReference type="GO" id="GO:0016747">
    <property type="term" value="F:acyltransferase activity, transferring groups other than amino-acyl groups"/>
    <property type="evidence" value="ECO:0007669"/>
    <property type="project" value="InterPro"/>
</dbReference>
<comment type="caution">
    <text evidence="5">The sequence shown here is derived from an EMBL/GenBank/DDBJ whole genome shotgun (WGS) entry which is preliminary data.</text>
</comment>
<dbReference type="SUPFAM" id="SSF52374">
    <property type="entry name" value="Nucleotidylyl transferase"/>
    <property type="match status" value="1"/>
</dbReference>
<reference evidence="6" key="1">
    <citation type="submission" date="2016-01" db="EMBL/GenBank/DDBJ databases">
        <authorList>
            <person name="Mitreva M."/>
            <person name="Pepin K.H."/>
            <person name="Mihindukulasuriya K.A."/>
            <person name="Fulton R."/>
            <person name="Fronick C."/>
            <person name="O'Laughlin M."/>
            <person name="Miner T."/>
            <person name="Herter B."/>
            <person name="Rosa B.A."/>
            <person name="Cordes M."/>
            <person name="Tomlinson C."/>
            <person name="Wollam A."/>
            <person name="Palsikar V.B."/>
            <person name="Mardis E.R."/>
            <person name="Wilson R.K."/>
        </authorList>
    </citation>
    <scope>NUCLEOTIDE SEQUENCE [LARGE SCALE GENOMIC DNA]</scope>
    <source>
        <strain evidence="6">KA00274</strain>
    </source>
</reference>
<dbReference type="InterPro" id="IPR004821">
    <property type="entry name" value="Cyt_trans-like"/>
</dbReference>
<proteinExistence type="predicted"/>
<accession>A0A133Y8Y1</accession>
<dbReference type="GO" id="GO:0005524">
    <property type="term" value="F:ATP binding"/>
    <property type="evidence" value="ECO:0007669"/>
    <property type="project" value="UniProtKB-UniRule"/>
</dbReference>
<dbReference type="EC" id="6.2.1.22" evidence="3"/>
<dbReference type="PROSITE" id="PS51186">
    <property type="entry name" value="GNAT"/>
    <property type="match status" value="1"/>
</dbReference>
<gene>
    <name evidence="5" type="ORF">HMPREF1872_01129</name>
</gene>
<feature type="domain" description="N-acetyltransferase" evidence="4">
    <location>
        <begin position="1"/>
        <end position="138"/>
    </location>
</feature>
<dbReference type="Gene3D" id="3.40.630.30">
    <property type="match status" value="1"/>
</dbReference>
<sequence>MSEYQIRQILTNSPKEKAELQALLNEVNLKLDNNIDYILGLYAEDNLIATAACYENTLRCLAVQSKHQGEGLLSKLVSEIIRRQFLAGYNHIFVYTKLQNQKLLEQLGFYLIAKTDNIVFLENKSNGFSNYLENLAKESHNLDANSNVNKANANNAAIVMNANPFTKGHLYLIKQAAKQVDTLHVFVVSAEHSVFPFQVRKMLVKQGSAMIKNIVYHDTGSYMISTATFPAYFQASEDLATENQAVLEAVIFSKIAKALNIQTRFLGEEPISHTTAIYNSVLKAELTKYNLNCNIIQRAEADGSIISASKVRQAIKVNDWQTLNSMLPESSLKFLKSEKASQIIERIKASK</sequence>
<dbReference type="STRING" id="1497955.HMPREF1872_01129"/>
<dbReference type="Pfam" id="PF00583">
    <property type="entry name" value="Acetyltransf_1"/>
    <property type="match status" value="1"/>
</dbReference>
<evidence type="ECO:0000256" key="1">
    <source>
        <dbReference type="ARBA" id="ARBA00022741"/>
    </source>
</evidence>
<dbReference type="GO" id="GO:0016829">
    <property type="term" value="F:lyase activity"/>
    <property type="evidence" value="ECO:0007669"/>
    <property type="project" value="UniProtKB-KW"/>
</dbReference>
<dbReference type="EMBL" id="LSCV01000040">
    <property type="protein sequence ID" value="KXB39587.1"/>
    <property type="molecule type" value="Genomic_DNA"/>
</dbReference>
<evidence type="ECO:0000313" key="6">
    <source>
        <dbReference type="Proteomes" id="UP000070080"/>
    </source>
</evidence>
<keyword evidence="6" id="KW-1185">Reference proteome</keyword>
<dbReference type="SMART" id="SM00764">
    <property type="entry name" value="Citrate_ly_lig"/>
    <property type="match status" value="1"/>
</dbReference>
<keyword evidence="1 3" id="KW-0547">Nucleotide-binding</keyword>
<dbReference type="Gene3D" id="3.40.50.620">
    <property type="entry name" value="HUPs"/>
    <property type="match status" value="1"/>
</dbReference>
<dbReference type="OrthoDB" id="9779753at2"/>
<dbReference type="InterPro" id="IPR000182">
    <property type="entry name" value="GNAT_dom"/>
</dbReference>
<dbReference type="InterPro" id="IPR016181">
    <property type="entry name" value="Acyl_CoA_acyltransferase"/>
</dbReference>
<dbReference type="InterPro" id="IPR014729">
    <property type="entry name" value="Rossmann-like_a/b/a_fold"/>
</dbReference>
<dbReference type="Proteomes" id="UP000070080">
    <property type="component" value="Unassembled WGS sequence"/>
</dbReference>
<keyword evidence="3 5" id="KW-0436">Ligase</keyword>